<evidence type="ECO:0000313" key="3">
    <source>
        <dbReference type="Proteomes" id="UP001165082"/>
    </source>
</evidence>
<organism evidence="2 3">
    <name type="scientific">Triparma retinervis</name>
    <dbReference type="NCBI Taxonomy" id="2557542"/>
    <lineage>
        <taxon>Eukaryota</taxon>
        <taxon>Sar</taxon>
        <taxon>Stramenopiles</taxon>
        <taxon>Ochrophyta</taxon>
        <taxon>Bolidophyceae</taxon>
        <taxon>Parmales</taxon>
        <taxon>Triparmaceae</taxon>
        <taxon>Triparma</taxon>
    </lineage>
</organism>
<dbReference type="CDD" id="cd06093">
    <property type="entry name" value="PX_domain"/>
    <property type="match status" value="1"/>
</dbReference>
<dbReference type="OrthoDB" id="44355at2759"/>
<dbReference type="GO" id="GO:0035091">
    <property type="term" value="F:phosphatidylinositol binding"/>
    <property type="evidence" value="ECO:0007669"/>
    <property type="project" value="InterPro"/>
</dbReference>
<dbReference type="Proteomes" id="UP001165082">
    <property type="component" value="Unassembled WGS sequence"/>
</dbReference>
<evidence type="ECO:0000256" key="1">
    <source>
        <dbReference type="SAM" id="MobiDB-lite"/>
    </source>
</evidence>
<feature type="compositionally biased region" description="Acidic residues" evidence="1">
    <location>
        <begin position="12"/>
        <end position="25"/>
    </location>
</feature>
<comment type="caution">
    <text evidence="2">The sequence shown here is derived from an EMBL/GenBank/DDBJ whole genome shotgun (WGS) entry which is preliminary data.</text>
</comment>
<gene>
    <name evidence="2" type="ORF">TrRE_jg5722</name>
</gene>
<dbReference type="InterPro" id="IPR036871">
    <property type="entry name" value="PX_dom_sf"/>
</dbReference>
<feature type="region of interest" description="Disordered" evidence="1">
    <location>
        <begin position="1"/>
        <end position="25"/>
    </location>
</feature>
<dbReference type="Gene3D" id="3.30.1520.10">
    <property type="entry name" value="Phox-like domain"/>
    <property type="match status" value="1"/>
</dbReference>
<dbReference type="SUPFAM" id="SSF64268">
    <property type="entry name" value="PX domain"/>
    <property type="match status" value="1"/>
</dbReference>
<proteinExistence type="predicted"/>
<dbReference type="EMBL" id="BRXZ01002428">
    <property type="protein sequence ID" value="GMH61882.1"/>
    <property type="molecule type" value="Genomic_DNA"/>
</dbReference>
<feature type="region of interest" description="Disordered" evidence="1">
    <location>
        <begin position="403"/>
        <end position="424"/>
    </location>
</feature>
<reference evidence="2" key="1">
    <citation type="submission" date="2022-07" db="EMBL/GenBank/DDBJ databases">
        <title>Genome analysis of Parmales, a sister group of diatoms, reveals the evolutionary specialization of diatoms from phago-mixotrophs to photoautotrophs.</title>
        <authorList>
            <person name="Ban H."/>
            <person name="Sato S."/>
            <person name="Yoshikawa S."/>
            <person name="Kazumasa Y."/>
            <person name="Nakamura Y."/>
            <person name="Ichinomiya M."/>
            <person name="Saitoh K."/>
            <person name="Sato N."/>
            <person name="Blanc-Mathieu R."/>
            <person name="Endo H."/>
            <person name="Kuwata A."/>
            <person name="Ogata H."/>
        </authorList>
    </citation>
    <scope>NUCLEOTIDE SEQUENCE</scope>
</reference>
<sequence length="424" mass="46872">MKRVNSKNWGWYEDENRSEEEEEANFFEAVSGVEGVELPAAHRESFSSYGSPAISADASSFPGSFSGGGNTPTVNNLSGALGGLDGSVTTAPDYVLEESISSQKLWSLTAQNRPVQPAEERSRFEEEWIKNFEKSNVDYSHTRSQLFRKNEDIDDVGMGMGVGSGEVAVEGKSGLRGEFVGVKGEGVLKKELEMLQNSFHHIHSNDEGKLRRSSSQCRKPGDVAVLYKGNNLYGTTVSKSFRRSMSSSIVSVSVNIPSYRVVEDSRGKRYAQYLVVYSQGGHARTVGVWKRYSDFDRLSRKLMGLDEGMNCNFALGSADSLEDLEDEEDGSGGTLPNALCSWRLLQKRKRWFRCLEASYLQLKIFLLERFLHDVLFESRTPEVLRVFVLDGVAGAGAGANNQIIEGRGSGGGREQRVVEVPPRE</sequence>
<evidence type="ECO:0008006" key="4">
    <source>
        <dbReference type="Google" id="ProtNLM"/>
    </source>
</evidence>
<protein>
    <recommendedName>
        <fullName evidence="4">PX domain-containing protein</fullName>
    </recommendedName>
</protein>
<accession>A0A9W7A2U6</accession>
<evidence type="ECO:0000313" key="2">
    <source>
        <dbReference type="EMBL" id="GMH61882.1"/>
    </source>
</evidence>
<name>A0A9W7A2U6_9STRA</name>
<dbReference type="AlphaFoldDB" id="A0A9W7A2U6"/>
<feature type="compositionally biased region" description="Basic and acidic residues" evidence="1">
    <location>
        <begin position="413"/>
        <end position="424"/>
    </location>
</feature>
<keyword evidence="3" id="KW-1185">Reference proteome</keyword>